<proteinExistence type="predicted"/>
<comment type="caution">
    <text evidence="1">The sequence shown here is derived from an EMBL/GenBank/DDBJ whole genome shotgun (WGS) entry which is preliminary data.</text>
</comment>
<reference evidence="1 2" key="1">
    <citation type="journal article" date="2023" name="Plants (Basel)">
        <title>Bridging the Gap: Combining Genomics and Transcriptomics Approaches to Understand Stylosanthes scabra, an Orphan Legume from the Brazilian Caatinga.</title>
        <authorList>
            <person name="Ferreira-Neto J.R.C."/>
            <person name="da Silva M.D."/>
            <person name="Binneck E."/>
            <person name="de Melo N.F."/>
            <person name="da Silva R.H."/>
            <person name="de Melo A.L.T.M."/>
            <person name="Pandolfi V."/>
            <person name="Bustamante F.O."/>
            <person name="Brasileiro-Vidal A.C."/>
            <person name="Benko-Iseppon A.M."/>
        </authorList>
    </citation>
    <scope>NUCLEOTIDE SEQUENCE [LARGE SCALE GENOMIC DNA]</scope>
    <source>
        <tissue evidence="1">Leaves</tissue>
    </source>
</reference>
<name>A0ABU6RPK8_9FABA</name>
<gene>
    <name evidence="1" type="ORF">PIB30_072032</name>
</gene>
<sequence length="161" mass="18126">MGLANLMVYHNGEVMQLRHEGLSFVYQFPVSLCVPYTMTFAELQSDVTVLSTNSAQIPMIKLFVDFDVATEVQEDSEMDIEKQTVLEENLSNSEEELEVTYEIGAEDEDEDVEEARPSVVVQTSSNAPTNQHPFGFPPFMQATRNPPMNEHHFGVPSLCLH</sequence>
<dbReference type="EMBL" id="JASCZI010031052">
    <property type="protein sequence ID" value="MED6125794.1"/>
    <property type="molecule type" value="Genomic_DNA"/>
</dbReference>
<organism evidence="1 2">
    <name type="scientific">Stylosanthes scabra</name>
    <dbReference type="NCBI Taxonomy" id="79078"/>
    <lineage>
        <taxon>Eukaryota</taxon>
        <taxon>Viridiplantae</taxon>
        <taxon>Streptophyta</taxon>
        <taxon>Embryophyta</taxon>
        <taxon>Tracheophyta</taxon>
        <taxon>Spermatophyta</taxon>
        <taxon>Magnoliopsida</taxon>
        <taxon>eudicotyledons</taxon>
        <taxon>Gunneridae</taxon>
        <taxon>Pentapetalae</taxon>
        <taxon>rosids</taxon>
        <taxon>fabids</taxon>
        <taxon>Fabales</taxon>
        <taxon>Fabaceae</taxon>
        <taxon>Papilionoideae</taxon>
        <taxon>50 kb inversion clade</taxon>
        <taxon>dalbergioids sensu lato</taxon>
        <taxon>Dalbergieae</taxon>
        <taxon>Pterocarpus clade</taxon>
        <taxon>Stylosanthes</taxon>
    </lineage>
</organism>
<protein>
    <submittedName>
        <fullName evidence="1">Uncharacterized protein</fullName>
    </submittedName>
</protein>
<evidence type="ECO:0000313" key="1">
    <source>
        <dbReference type="EMBL" id="MED6125794.1"/>
    </source>
</evidence>
<keyword evidence="2" id="KW-1185">Reference proteome</keyword>
<accession>A0ABU6RPK8</accession>
<dbReference type="Proteomes" id="UP001341840">
    <property type="component" value="Unassembled WGS sequence"/>
</dbReference>
<evidence type="ECO:0000313" key="2">
    <source>
        <dbReference type="Proteomes" id="UP001341840"/>
    </source>
</evidence>